<feature type="transmembrane region" description="Helical" evidence="1">
    <location>
        <begin position="20"/>
        <end position="37"/>
    </location>
</feature>
<dbReference type="AlphaFoldDB" id="A0A368KRS2"/>
<reference evidence="2 3" key="1">
    <citation type="submission" date="2018-07" db="EMBL/GenBank/DDBJ databases">
        <title>Comparative genomes isolates from brazilian mangrove.</title>
        <authorList>
            <person name="De Araujo J.E."/>
            <person name="Taketani R.G."/>
            <person name="Silva M.C.P."/>
            <person name="Lourenco M.V."/>
            <person name="Oliveira V.M."/>
            <person name="Andreote F.D."/>
        </authorList>
    </citation>
    <scope>NUCLEOTIDE SEQUENCE [LARGE SCALE GENOMIC DNA]</scope>
    <source>
        <strain evidence="2 3">HEX PRIS-MGV</strain>
    </source>
</reference>
<protein>
    <submittedName>
        <fullName evidence="2">Uncharacterized protein</fullName>
    </submittedName>
</protein>
<dbReference type="Proteomes" id="UP000253562">
    <property type="component" value="Unassembled WGS sequence"/>
</dbReference>
<accession>A0A368KRS2</accession>
<comment type="caution">
    <text evidence="2">The sequence shown here is derived from an EMBL/GenBank/DDBJ whole genome shotgun (WGS) entry which is preliminary data.</text>
</comment>
<keyword evidence="1" id="KW-0472">Membrane</keyword>
<organism evidence="2 3">
    <name type="scientific">Bremerella cremea</name>
    <dbReference type="NCBI Taxonomy" id="1031537"/>
    <lineage>
        <taxon>Bacteria</taxon>
        <taxon>Pseudomonadati</taxon>
        <taxon>Planctomycetota</taxon>
        <taxon>Planctomycetia</taxon>
        <taxon>Pirellulales</taxon>
        <taxon>Pirellulaceae</taxon>
        <taxon>Bremerella</taxon>
    </lineage>
</organism>
<evidence type="ECO:0000313" key="3">
    <source>
        <dbReference type="Proteomes" id="UP000253562"/>
    </source>
</evidence>
<dbReference type="EMBL" id="QPEX01000019">
    <property type="protein sequence ID" value="RCS50514.1"/>
    <property type="molecule type" value="Genomic_DNA"/>
</dbReference>
<name>A0A368KRS2_9BACT</name>
<proteinExistence type="predicted"/>
<feature type="transmembrane region" description="Helical" evidence="1">
    <location>
        <begin position="58"/>
        <end position="77"/>
    </location>
</feature>
<keyword evidence="1" id="KW-1133">Transmembrane helix</keyword>
<keyword evidence="1" id="KW-0812">Transmembrane</keyword>
<evidence type="ECO:0000313" key="2">
    <source>
        <dbReference type="EMBL" id="RCS50514.1"/>
    </source>
</evidence>
<gene>
    <name evidence="2" type="ORF">DTL42_10380</name>
</gene>
<sequence>MLSVLLTLFTTHNIEATMHQVFVVLFPLALIFWSEFFEQSFRRYDYQGRGHGGEPAPGFVVQIIAWIVLIVLGYWRFLLVAMMTDT</sequence>
<evidence type="ECO:0000256" key="1">
    <source>
        <dbReference type="SAM" id="Phobius"/>
    </source>
</evidence>